<evidence type="ECO:0008006" key="11">
    <source>
        <dbReference type="Google" id="ProtNLM"/>
    </source>
</evidence>
<dbReference type="GO" id="GO:0006890">
    <property type="term" value="P:retrograde vesicle-mediated transport, Golgi to endoplasmic reticulum"/>
    <property type="evidence" value="ECO:0007669"/>
    <property type="project" value="TreeGrafter"/>
</dbReference>
<feature type="transmembrane region" description="Helical" evidence="6">
    <location>
        <begin position="421"/>
        <end position="439"/>
    </location>
</feature>
<feature type="transmembrane region" description="Helical" evidence="6">
    <location>
        <begin position="220"/>
        <end position="239"/>
    </location>
</feature>
<dbReference type="OrthoDB" id="377733at2759"/>
<dbReference type="GO" id="GO:0006897">
    <property type="term" value="P:endocytosis"/>
    <property type="evidence" value="ECO:0007669"/>
    <property type="project" value="TreeGrafter"/>
</dbReference>
<gene>
    <name evidence="9" type="ORF">ONB1V03_LOCUS6774</name>
</gene>
<evidence type="ECO:0000256" key="6">
    <source>
        <dbReference type="SAM" id="Phobius"/>
    </source>
</evidence>
<dbReference type="InterPro" id="IPR059000">
    <property type="entry name" value="ATPase_P-type_domA"/>
</dbReference>
<dbReference type="PANTHER" id="PTHR24092:SF5">
    <property type="entry name" value="PHOSPHOLIPID-TRANSPORTING ATPASE"/>
    <property type="match status" value="1"/>
</dbReference>
<feature type="transmembrane region" description="Helical" evidence="6">
    <location>
        <begin position="122"/>
        <end position="144"/>
    </location>
</feature>
<evidence type="ECO:0000256" key="3">
    <source>
        <dbReference type="ARBA" id="ARBA00022989"/>
    </source>
</evidence>
<dbReference type="EMBL" id="OC918004">
    <property type="protein sequence ID" value="CAD7648469.1"/>
    <property type="molecule type" value="Genomic_DNA"/>
</dbReference>
<proteinExistence type="predicted"/>
<accession>A0A7R9LW67</accession>
<dbReference type="GO" id="GO:0005802">
    <property type="term" value="C:trans-Golgi network"/>
    <property type="evidence" value="ECO:0007669"/>
    <property type="project" value="TreeGrafter"/>
</dbReference>
<dbReference type="Pfam" id="PF16209">
    <property type="entry name" value="PhoLip_ATPase_N"/>
    <property type="match status" value="1"/>
</dbReference>
<feature type="domain" description="P-type ATPase N-terminal" evidence="8">
    <location>
        <begin position="164"/>
        <end position="223"/>
    </location>
</feature>
<dbReference type="InterPro" id="IPR018303">
    <property type="entry name" value="ATPase_P-typ_P_site"/>
</dbReference>
<feature type="transmembrane region" description="Helical" evidence="6">
    <location>
        <begin position="373"/>
        <end position="392"/>
    </location>
</feature>
<dbReference type="GO" id="GO:0045332">
    <property type="term" value="P:phospholipid translocation"/>
    <property type="evidence" value="ECO:0007669"/>
    <property type="project" value="TreeGrafter"/>
</dbReference>
<dbReference type="InterPro" id="IPR008250">
    <property type="entry name" value="ATPase_P-typ_transduc_dom_A_sf"/>
</dbReference>
<dbReference type="InterPro" id="IPR032631">
    <property type="entry name" value="P-type_ATPase_N"/>
</dbReference>
<keyword evidence="2 6" id="KW-0812">Transmembrane</keyword>
<dbReference type="PANTHER" id="PTHR24092">
    <property type="entry name" value="PROBABLE PHOSPHOLIPID-TRANSPORTING ATPASE"/>
    <property type="match status" value="1"/>
</dbReference>
<evidence type="ECO:0000259" key="7">
    <source>
        <dbReference type="Pfam" id="PF00122"/>
    </source>
</evidence>
<feature type="compositionally biased region" description="Low complexity" evidence="5">
    <location>
        <begin position="21"/>
        <end position="30"/>
    </location>
</feature>
<protein>
    <recommendedName>
        <fullName evidence="11">P-type phospholipid transporter</fullName>
    </recommendedName>
</protein>
<dbReference type="Proteomes" id="UP000728032">
    <property type="component" value="Unassembled WGS sequence"/>
</dbReference>
<dbReference type="EMBL" id="CAJPVJ010003179">
    <property type="protein sequence ID" value="CAG2167263.1"/>
    <property type="molecule type" value="Genomic_DNA"/>
</dbReference>
<keyword evidence="10" id="KW-1185">Reference proteome</keyword>
<dbReference type="InterPro" id="IPR023298">
    <property type="entry name" value="ATPase_P-typ_TM_dom_sf"/>
</dbReference>
<dbReference type="Pfam" id="PF00122">
    <property type="entry name" value="E1-E2_ATPase"/>
    <property type="match status" value="1"/>
</dbReference>
<evidence type="ECO:0000313" key="9">
    <source>
        <dbReference type="EMBL" id="CAD7648469.1"/>
    </source>
</evidence>
<evidence type="ECO:0000313" key="10">
    <source>
        <dbReference type="Proteomes" id="UP000728032"/>
    </source>
</evidence>
<dbReference type="SUPFAM" id="SSF81653">
    <property type="entry name" value="Calcium ATPase, transduction domain A"/>
    <property type="match status" value="1"/>
</dbReference>
<dbReference type="SUPFAM" id="SSF81665">
    <property type="entry name" value="Calcium ATPase, transmembrane domain M"/>
    <property type="match status" value="1"/>
</dbReference>
<feature type="region of interest" description="Disordered" evidence="5">
    <location>
        <begin position="1"/>
        <end position="79"/>
    </location>
</feature>
<dbReference type="GO" id="GO:0005768">
    <property type="term" value="C:endosome"/>
    <property type="evidence" value="ECO:0007669"/>
    <property type="project" value="TreeGrafter"/>
</dbReference>
<evidence type="ECO:0000256" key="5">
    <source>
        <dbReference type="SAM" id="MobiDB-lite"/>
    </source>
</evidence>
<feature type="domain" description="P-type ATPase A" evidence="7">
    <location>
        <begin position="266"/>
        <end position="396"/>
    </location>
</feature>
<comment type="subcellular location">
    <subcellularLocation>
        <location evidence="1">Membrane</location>
    </subcellularLocation>
</comment>
<dbReference type="PROSITE" id="PS00154">
    <property type="entry name" value="ATPASE_E1_E2"/>
    <property type="match status" value="1"/>
</dbReference>
<dbReference type="GO" id="GO:0140326">
    <property type="term" value="F:ATPase-coupled intramembrane lipid transporter activity"/>
    <property type="evidence" value="ECO:0007669"/>
    <property type="project" value="TreeGrafter"/>
</dbReference>
<evidence type="ECO:0000256" key="2">
    <source>
        <dbReference type="ARBA" id="ARBA00022692"/>
    </source>
</evidence>
<keyword evidence="3 6" id="KW-1133">Transmembrane helix</keyword>
<dbReference type="GO" id="GO:0005886">
    <property type="term" value="C:plasma membrane"/>
    <property type="evidence" value="ECO:0007669"/>
    <property type="project" value="TreeGrafter"/>
</dbReference>
<evidence type="ECO:0000259" key="8">
    <source>
        <dbReference type="Pfam" id="PF16209"/>
    </source>
</evidence>
<sequence>MSYLVDSDGANSGLHSKSKTNKSIINSNKKSSNRKRVSIVEPSRHTPPPLTTGSLGSIGSPLEDIQDLSHSSSVGSDSQTLVFLPTNHSSDESGIESTESDSLLRTKTTKRLKKNKKSRGKTSILCCLCVLTAGCLSAMVRLLFGKKQLKPRTVYVRGSDRFNEKLRQSFPANIVRNQKYNILTFLPIVLFNQFKFFLNLYFLLMACSQFINSLKVGYLYTYWAPLGFVLGVTLLREAVDDILRFKRDKAVNSQLYQKLTRDGPLAVHSSRIKVGDLIVVSKDQRVPADMVFLRTSERNGACFVRTDQLDGETDWKLRLAVSSTQGLESDDQLFSLDAYVDAEEPRRDIHSFNGKFTLDSGNKEISLNIENTLWANTVIASGTAIGIVIYTGPETRSMMNNNEPRSKVGLLDYEVNSITKVLFAAVVILAFAMICLKGFNGPLRVNLEMGRVVYSYMIQRDMEIPGTLVRTTTIPEDLGRIAYLLTDKTGTLTRNEMVFKKIHLGKISYSPDLICQCLIGAQRAPALPPPVLMNESVHGWHDGVHVERSPEQTRDDGLAYRRGPVRAQSRTLRPFVWVRALTSFGETSRHWSYFQRRDRARIWGYTGIRQLSRHVRCLCRLRYRCLVWARARTGGDGGGGDANETLMPVSMNCRSESFLSYSEGFGFWFKILQMT</sequence>
<name>A0A7R9LW67_9ACAR</name>
<evidence type="ECO:0000256" key="4">
    <source>
        <dbReference type="ARBA" id="ARBA00023136"/>
    </source>
</evidence>
<feature type="non-terminal residue" evidence="9">
    <location>
        <position position="675"/>
    </location>
</feature>
<dbReference type="Gene3D" id="2.70.150.10">
    <property type="entry name" value="Calcium-transporting ATPase, cytoplasmic transduction domain A"/>
    <property type="match status" value="1"/>
</dbReference>
<evidence type="ECO:0000256" key="1">
    <source>
        <dbReference type="ARBA" id="ARBA00004370"/>
    </source>
</evidence>
<keyword evidence="4 6" id="KW-0472">Membrane</keyword>
<dbReference type="AlphaFoldDB" id="A0A7R9LW67"/>
<feature type="compositionally biased region" description="Low complexity" evidence="5">
    <location>
        <begin position="69"/>
        <end position="78"/>
    </location>
</feature>
<reference evidence="9" key="1">
    <citation type="submission" date="2020-11" db="EMBL/GenBank/DDBJ databases">
        <authorList>
            <person name="Tran Van P."/>
        </authorList>
    </citation>
    <scope>NUCLEOTIDE SEQUENCE</scope>
</reference>
<organism evidence="9">
    <name type="scientific">Oppiella nova</name>
    <dbReference type="NCBI Taxonomy" id="334625"/>
    <lineage>
        <taxon>Eukaryota</taxon>
        <taxon>Metazoa</taxon>
        <taxon>Ecdysozoa</taxon>
        <taxon>Arthropoda</taxon>
        <taxon>Chelicerata</taxon>
        <taxon>Arachnida</taxon>
        <taxon>Acari</taxon>
        <taxon>Acariformes</taxon>
        <taxon>Sarcoptiformes</taxon>
        <taxon>Oribatida</taxon>
        <taxon>Brachypylina</taxon>
        <taxon>Oppioidea</taxon>
        <taxon>Oppiidae</taxon>
        <taxon>Oppiella</taxon>
    </lineage>
</organism>